<dbReference type="RefSeq" id="WP_322877246.1">
    <property type="nucleotide sequence ID" value="NZ_JAVMIP010000002.1"/>
</dbReference>
<dbReference type="Proteomes" id="UP001268256">
    <property type="component" value="Unassembled WGS sequence"/>
</dbReference>
<organism evidence="1 2">
    <name type="scientific">Pseudocalidococcus azoricus BACA0444</name>
    <dbReference type="NCBI Taxonomy" id="2918990"/>
    <lineage>
        <taxon>Bacteria</taxon>
        <taxon>Bacillati</taxon>
        <taxon>Cyanobacteriota</taxon>
        <taxon>Cyanophyceae</taxon>
        <taxon>Acaryochloridales</taxon>
        <taxon>Thermosynechococcaceae</taxon>
        <taxon>Pseudocalidococcus</taxon>
        <taxon>Pseudocalidococcus azoricus</taxon>
    </lineage>
</organism>
<evidence type="ECO:0000313" key="1">
    <source>
        <dbReference type="EMBL" id="MDS3859954.1"/>
    </source>
</evidence>
<comment type="caution">
    <text evidence="1">The sequence shown here is derived from an EMBL/GenBank/DDBJ whole genome shotgun (WGS) entry which is preliminary data.</text>
</comment>
<proteinExistence type="predicted"/>
<reference evidence="2" key="1">
    <citation type="submission" date="2023-07" db="EMBL/GenBank/DDBJ databases">
        <authorList>
            <person name="Luz R."/>
            <person name="Cordeiro R."/>
            <person name="Fonseca A."/>
            <person name="Goncalves V."/>
        </authorList>
    </citation>
    <scope>NUCLEOTIDE SEQUENCE [LARGE SCALE GENOMIC DNA]</scope>
    <source>
        <strain evidence="2">BACA0444</strain>
    </source>
</reference>
<protein>
    <submittedName>
        <fullName evidence="1">SAP domain-containing protein</fullName>
    </submittedName>
</protein>
<dbReference type="EMBL" id="JAVMIP010000002">
    <property type="protein sequence ID" value="MDS3859954.1"/>
    <property type="molecule type" value="Genomic_DNA"/>
</dbReference>
<name>A0AAE4FPP1_9CYAN</name>
<dbReference type="AlphaFoldDB" id="A0AAE4FPP1"/>
<gene>
    <name evidence="1" type="ORF">RIF25_03940</name>
</gene>
<keyword evidence="2" id="KW-1185">Reference proteome</keyword>
<sequence length="314" mass="35268">MASFSDTGHLIQVPIESVEVPENSVLTVPAFQIFPLSEKLQTPGLRNWLPVIVKEASPRVYSVVANSHIFYAMQQAGQNYLWVVVIPNEQDVESQVVYLSGQNLKTNLCTANKEAIIETLRHLQSTPSNKIPTLDINLLTERILNAPSRKTWKSLKPLTNLGVTGLTAAKLKIFEQVFEAIPEPFEITPVPINTASHKDILDNLSLTDSIPEINLSRVNLKKLAQQIASNPERIFWSDFTPLKELGCNVTTAKLKGLNKIFTFTPEEPSDPYKLAYFLKQRSISELKKEAKKRGIEFSGKISKNELIELFLDDK</sequence>
<accession>A0AAE4FPP1</accession>
<evidence type="ECO:0000313" key="2">
    <source>
        <dbReference type="Proteomes" id="UP001268256"/>
    </source>
</evidence>